<dbReference type="RefSeq" id="WP_109919291.1">
    <property type="nucleotide sequence ID" value="NZ_QGLF01000001.1"/>
</dbReference>
<dbReference type="OrthoDB" id="7056790at2"/>
<feature type="transmembrane region" description="Helical" evidence="1">
    <location>
        <begin position="335"/>
        <end position="357"/>
    </location>
</feature>
<evidence type="ECO:0000256" key="1">
    <source>
        <dbReference type="SAM" id="Phobius"/>
    </source>
</evidence>
<reference evidence="3" key="1">
    <citation type="submission" date="2018-05" db="EMBL/GenBank/DDBJ databases">
        <title>Zavarzinia sp. HR-AS.</title>
        <authorList>
            <person name="Lee Y."/>
            <person name="Jeon C.O."/>
        </authorList>
    </citation>
    <scope>NUCLEOTIDE SEQUENCE [LARGE SCALE GENOMIC DNA]</scope>
    <source>
        <strain evidence="3">DSM 1231</strain>
    </source>
</reference>
<keyword evidence="1" id="KW-1133">Transmembrane helix</keyword>
<evidence type="ECO:0000313" key="2">
    <source>
        <dbReference type="EMBL" id="PWR23257.1"/>
    </source>
</evidence>
<feature type="transmembrane region" description="Helical" evidence="1">
    <location>
        <begin position="209"/>
        <end position="230"/>
    </location>
</feature>
<sequence length="375" mass="41813">MTDIHLSAAAVAVPGPDRGRKNHLFGPVADFLCLGGGGFALMAAMALLLPGRDAVPAVAVTMMVIANFINHPHFAHSYQIFYRGFGERLRGPGLSGRMRLRYAFAGIVVPAVLFAFLGGAILFKSVAFLGYALNFMGFVVGWHYVKQGFGIAMVDGAKSKRFYAPATRLAMLANGYACWIYTWVQSNRDMVSRRLWDIEYGDIPFDDGVLYAVAGIFAATSLWMVARLALDYWRDGRRFALNGLIGYLVALYAWMAFVQIDPLFVFIAPVLHSLQYLTVVWRFEANRASATVPAGPQESRFSRLAAFGIVGLLLGAMGFWLFPLLLDMVVPYDRAVFGSSLFLFVFWVFINIHHYFIDNVIWRRDNPEAKAHLFS</sequence>
<feature type="transmembrane region" description="Helical" evidence="1">
    <location>
        <begin position="102"/>
        <end position="122"/>
    </location>
</feature>
<organism evidence="2 3">
    <name type="scientific">Zavarzinia compransoris</name>
    <dbReference type="NCBI Taxonomy" id="1264899"/>
    <lineage>
        <taxon>Bacteria</taxon>
        <taxon>Pseudomonadati</taxon>
        <taxon>Pseudomonadota</taxon>
        <taxon>Alphaproteobacteria</taxon>
        <taxon>Rhodospirillales</taxon>
        <taxon>Zavarziniaceae</taxon>
        <taxon>Zavarzinia</taxon>
    </lineage>
</organism>
<dbReference type="Proteomes" id="UP000246077">
    <property type="component" value="Unassembled WGS sequence"/>
</dbReference>
<keyword evidence="1" id="KW-0812">Transmembrane</keyword>
<accession>A0A317E853</accession>
<feature type="transmembrane region" description="Helical" evidence="1">
    <location>
        <begin position="304"/>
        <end position="323"/>
    </location>
</feature>
<feature type="transmembrane region" description="Helical" evidence="1">
    <location>
        <begin position="28"/>
        <end position="49"/>
    </location>
</feature>
<dbReference type="AlphaFoldDB" id="A0A317E853"/>
<comment type="caution">
    <text evidence="2">The sequence shown here is derived from an EMBL/GenBank/DDBJ whole genome shotgun (WGS) entry which is preliminary data.</text>
</comment>
<keyword evidence="1" id="KW-0472">Membrane</keyword>
<evidence type="ECO:0000313" key="3">
    <source>
        <dbReference type="Proteomes" id="UP000246077"/>
    </source>
</evidence>
<feature type="transmembrane region" description="Helical" evidence="1">
    <location>
        <begin position="166"/>
        <end position="184"/>
    </location>
</feature>
<dbReference type="EMBL" id="QGLF01000001">
    <property type="protein sequence ID" value="PWR23257.1"/>
    <property type="molecule type" value="Genomic_DNA"/>
</dbReference>
<feature type="transmembrane region" description="Helical" evidence="1">
    <location>
        <begin position="239"/>
        <end position="257"/>
    </location>
</feature>
<feature type="transmembrane region" description="Helical" evidence="1">
    <location>
        <begin position="55"/>
        <end position="81"/>
    </location>
</feature>
<protein>
    <submittedName>
        <fullName evidence="2">Uncharacterized protein</fullName>
    </submittedName>
</protein>
<feature type="transmembrane region" description="Helical" evidence="1">
    <location>
        <begin position="263"/>
        <end position="283"/>
    </location>
</feature>
<feature type="transmembrane region" description="Helical" evidence="1">
    <location>
        <begin position="128"/>
        <end position="145"/>
    </location>
</feature>
<name>A0A317E853_9PROT</name>
<keyword evidence="3" id="KW-1185">Reference proteome</keyword>
<proteinExistence type="predicted"/>
<gene>
    <name evidence="2" type="ORF">DKG75_01415</name>
</gene>